<feature type="non-terminal residue" evidence="1">
    <location>
        <position position="1"/>
    </location>
</feature>
<reference evidence="1" key="1">
    <citation type="submission" date="2011-05" db="EMBL/GenBank/DDBJ databases">
        <title>Unity in variety -- the pan-genome of the Chlamydiae.</title>
        <authorList>
            <person name="Collingro A."/>
            <person name="Tischler P."/>
            <person name="Weinmaier T."/>
            <person name="Penz T."/>
            <person name="Heinz E."/>
            <person name="Brunham R.C."/>
            <person name="Read T.D."/>
            <person name="Bavoil P.M."/>
            <person name="Sachse K."/>
            <person name="Kahane S."/>
            <person name="Friedman M.G."/>
            <person name="Rattei T."/>
            <person name="Myers G.S.A."/>
            <person name="Horn M."/>
        </authorList>
    </citation>
    <scope>NUCLEOTIDE SEQUENCE</scope>
    <source>
        <strain evidence="1">2032/99</strain>
    </source>
</reference>
<sequence>HELLIHLKQEIKQLKKSLKSDWRHWKRLSSNIMGLKPLPV</sequence>
<organism evidence="1">
    <name type="scientific">Waddlia chondrophila 2032/99</name>
    <dbReference type="NCBI Taxonomy" id="765953"/>
    <lineage>
        <taxon>Bacteria</taxon>
        <taxon>Pseudomonadati</taxon>
        <taxon>Chlamydiota</taxon>
        <taxon>Chlamydiia</taxon>
        <taxon>Parachlamydiales</taxon>
        <taxon>Waddliaceae</taxon>
        <taxon>Waddlia</taxon>
    </lineage>
</organism>
<protein>
    <submittedName>
        <fullName evidence="1">Uncharacterized protein</fullName>
    </submittedName>
</protein>
<accession>F8LB33</accession>
<gene>
    <name evidence="1" type="ORF">WCH_BP09880</name>
</gene>
<proteinExistence type="predicted"/>
<name>F8LB33_9BACT</name>
<dbReference type="EMBL" id="FR872634">
    <property type="protein sequence ID" value="CCB90697.1"/>
    <property type="molecule type" value="Genomic_DNA"/>
</dbReference>
<evidence type="ECO:0000313" key="1">
    <source>
        <dbReference type="EMBL" id="CCB90697.1"/>
    </source>
</evidence>
<dbReference type="AlphaFoldDB" id="F8LB33"/>